<dbReference type="EMBL" id="BFBB01000002">
    <property type="protein sequence ID" value="GBF48850.1"/>
    <property type="molecule type" value="Genomic_DNA"/>
</dbReference>
<keyword evidence="1" id="KW-1133">Transmembrane helix</keyword>
<dbReference type="RefSeq" id="WP_108973091.1">
    <property type="nucleotide sequence ID" value="NZ_BFBB01000002.1"/>
</dbReference>
<dbReference type="CDD" id="cd04179">
    <property type="entry name" value="DPM_DPG-synthase_like"/>
    <property type="match status" value="1"/>
</dbReference>
<evidence type="ECO:0000313" key="3">
    <source>
        <dbReference type="EMBL" id="GBF48850.1"/>
    </source>
</evidence>
<dbReference type="PANTHER" id="PTHR48090">
    <property type="entry name" value="UNDECAPRENYL-PHOSPHATE 4-DEOXY-4-FORMAMIDO-L-ARABINOSE TRANSFERASE-RELATED"/>
    <property type="match status" value="1"/>
</dbReference>
<keyword evidence="3" id="KW-0808">Transferase</keyword>
<dbReference type="InterPro" id="IPR029044">
    <property type="entry name" value="Nucleotide-diphossugar_trans"/>
</dbReference>
<keyword evidence="4" id="KW-1185">Reference proteome</keyword>
<dbReference type="InterPro" id="IPR001173">
    <property type="entry name" value="Glyco_trans_2-like"/>
</dbReference>
<evidence type="ECO:0000259" key="2">
    <source>
        <dbReference type="Pfam" id="PF00535"/>
    </source>
</evidence>
<feature type="domain" description="Glycosyltransferase 2-like" evidence="2">
    <location>
        <begin position="5"/>
        <end position="166"/>
    </location>
</feature>
<dbReference type="SUPFAM" id="SSF53448">
    <property type="entry name" value="Nucleotide-diphospho-sugar transferases"/>
    <property type="match status" value="1"/>
</dbReference>
<reference evidence="3 4" key="1">
    <citation type="submission" date="2018-02" db="EMBL/GenBank/DDBJ databases">
        <title>Novel Leptospira species isolated from soil and water in Japan.</title>
        <authorList>
            <person name="Nakao R."/>
            <person name="Masuzawa T."/>
        </authorList>
    </citation>
    <scope>NUCLEOTIDE SEQUENCE [LARGE SCALE GENOMIC DNA]</scope>
    <source>
        <strain evidence="3 4">YH101</strain>
    </source>
</reference>
<feature type="transmembrane region" description="Helical" evidence="1">
    <location>
        <begin position="279"/>
        <end position="299"/>
    </location>
</feature>
<evidence type="ECO:0000313" key="4">
    <source>
        <dbReference type="Proteomes" id="UP000245133"/>
    </source>
</evidence>
<dbReference type="Proteomes" id="UP000245133">
    <property type="component" value="Unassembled WGS sequence"/>
</dbReference>
<dbReference type="Gene3D" id="3.90.550.10">
    <property type="entry name" value="Spore Coat Polysaccharide Biosynthesis Protein SpsA, Chain A"/>
    <property type="match status" value="1"/>
</dbReference>
<dbReference type="OrthoDB" id="305760at2"/>
<keyword evidence="1" id="KW-0812">Transmembrane</keyword>
<organism evidence="3 4">
    <name type="scientific">Leptospira ryugenii</name>
    <dbReference type="NCBI Taxonomy" id="1917863"/>
    <lineage>
        <taxon>Bacteria</taxon>
        <taxon>Pseudomonadati</taxon>
        <taxon>Spirochaetota</taxon>
        <taxon>Spirochaetia</taxon>
        <taxon>Leptospirales</taxon>
        <taxon>Leptospiraceae</taxon>
        <taxon>Leptospira</taxon>
    </lineage>
</organism>
<accession>A0A2P2DWA8</accession>
<gene>
    <name evidence="3" type="ORF">LPTSP4_03500</name>
</gene>
<dbReference type="Pfam" id="PF00535">
    <property type="entry name" value="Glycos_transf_2"/>
    <property type="match status" value="1"/>
</dbReference>
<dbReference type="PANTHER" id="PTHR48090:SF7">
    <property type="entry name" value="RFBJ PROTEIN"/>
    <property type="match status" value="1"/>
</dbReference>
<dbReference type="AlphaFoldDB" id="A0A2P2DWA8"/>
<dbReference type="InterPro" id="IPR050256">
    <property type="entry name" value="Glycosyltransferase_2"/>
</dbReference>
<protein>
    <submittedName>
        <fullName evidence="3">Glycosyl transferase family 2</fullName>
    </submittedName>
</protein>
<keyword evidence="1" id="KW-0472">Membrane</keyword>
<proteinExistence type="predicted"/>
<name>A0A2P2DWA8_9LEPT</name>
<feature type="transmembrane region" description="Helical" evidence="1">
    <location>
        <begin position="248"/>
        <end position="267"/>
    </location>
</feature>
<evidence type="ECO:0000256" key="1">
    <source>
        <dbReference type="SAM" id="Phobius"/>
    </source>
</evidence>
<sequence>MKIAVVIPSFRVKKHILDVIRSIGKEVEFIFVVDDCCPESSGEYVVKHCKDKRVQVIFHKQNQGVGGAMVTGYKAALDKNAEIIVKIDGDGQMDPKLLPLFIKPIVDGEADYTKGNRFYNPDFLARMPKLRLIGNGGLSFINKLVSGYWDIMDPTNGYTAIHKFALQMLPLDKIDKRYFFESDMLFRLNIARAVVTDIPMFAVYGEEESNLRIKKVLFEFPVKYLNRLFKRIFYNYFLRDFNLGSLEILFGFSFFSFGVIFGIKQWFHGYYTNTEATSGTVMVAALPIILGFQLVLSALQYDVLSIPKKALVRIGNRFK</sequence>
<dbReference type="GO" id="GO:0016740">
    <property type="term" value="F:transferase activity"/>
    <property type="evidence" value="ECO:0007669"/>
    <property type="project" value="UniProtKB-KW"/>
</dbReference>
<comment type="caution">
    <text evidence="3">The sequence shown here is derived from an EMBL/GenBank/DDBJ whole genome shotgun (WGS) entry which is preliminary data.</text>
</comment>